<organism evidence="2 3">
    <name type="scientific">Tenacibaculum todarodis</name>
    <dbReference type="NCBI Taxonomy" id="1850252"/>
    <lineage>
        <taxon>Bacteria</taxon>
        <taxon>Pseudomonadati</taxon>
        <taxon>Bacteroidota</taxon>
        <taxon>Flavobacteriia</taxon>
        <taxon>Flavobacteriales</taxon>
        <taxon>Flavobacteriaceae</taxon>
        <taxon>Tenacibaculum</taxon>
    </lineage>
</organism>
<dbReference type="KEGG" id="ten:LPB136_08835"/>
<dbReference type="SUPFAM" id="SSF56925">
    <property type="entry name" value="OMPA-like"/>
    <property type="match status" value="1"/>
</dbReference>
<evidence type="ECO:0000313" key="3">
    <source>
        <dbReference type="Proteomes" id="UP000181898"/>
    </source>
</evidence>
<feature type="domain" description="DUF6089" evidence="1">
    <location>
        <begin position="4"/>
        <end position="228"/>
    </location>
</feature>
<proteinExistence type="predicted"/>
<dbReference type="Gene3D" id="2.40.160.20">
    <property type="match status" value="1"/>
</dbReference>
<gene>
    <name evidence="2" type="ORF">LPB136_08835</name>
</gene>
<dbReference type="OrthoDB" id="654178at2"/>
<dbReference type="InterPro" id="IPR011250">
    <property type="entry name" value="OMP/PagP_B-barrel"/>
</dbReference>
<keyword evidence="3" id="KW-1185">Reference proteome</keyword>
<sequence length="231" mass="25857">MKKHILSLLFTCITSISFSQIHEIGFFVGGSNYVGDIGSTSYISPNSIAGGLIYKYNYNPRMAFRGTYSYLPTEGDDANASNPYREQRGISFTNTIHELAIGLEYNFFEYNISEHKTSFTPYILVEAAAFSYKKPERIDLNGDVILRNSISYALPFGLGIKGLLSGNLAYAVETKFRYALVDDIDYTGPYYAPNNTAINLDFGGSQNDWYMFTGISIVYTFGRPACYTDAR</sequence>
<dbReference type="Proteomes" id="UP000181898">
    <property type="component" value="Chromosome"/>
</dbReference>
<accession>A0A1L3JK40</accession>
<evidence type="ECO:0000259" key="1">
    <source>
        <dbReference type="Pfam" id="PF19573"/>
    </source>
</evidence>
<dbReference type="AlphaFoldDB" id="A0A1L3JK40"/>
<evidence type="ECO:0000313" key="2">
    <source>
        <dbReference type="EMBL" id="APG65454.1"/>
    </source>
</evidence>
<name>A0A1L3JK40_9FLAO</name>
<dbReference type="EMBL" id="CP018155">
    <property type="protein sequence ID" value="APG65454.1"/>
    <property type="molecule type" value="Genomic_DNA"/>
</dbReference>
<dbReference type="Pfam" id="PF19573">
    <property type="entry name" value="DUF6089"/>
    <property type="match status" value="1"/>
</dbReference>
<protein>
    <recommendedName>
        <fullName evidence="1">DUF6089 domain-containing protein</fullName>
    </recommendedName>
</protein>
<dbReference type="InterPro" id="IPR045743">
    <property type="entry name" value="DUF6089"/>
</dbReference>
<dbReference type="STRING" id="1850252.LPB136_08835"/>
<reference evidence="2 3" key="1">
    <citation type="submission" date="2016-11" db="EMBL/GenBank/DDBJ databases">
        <title>Tenacibaculum sp. LPB0136, isolated from marine environment.</title>
        <authorList>
            <person name="Kim E."/>
            <person name="Yi H."/>
        </authorList>
    </citation>
    <scope>NUCLEOTIDE SEQUENCE [LARGE SCALE GENOMIC DNA]</scope>
    <source>
        <strain evidence="2 3">LPB0136</strain>
    </source>
</reference>